<dbReference type="EMBL" id="EF643519">
    <property type="protein sequence ID" value="ABR12822.1"/>
    <property type="molecule type" value="Genomic_DNA"/>
</dbReference>
<evidence type="ECO:0000313" key="2">
    <source>
        <dbReference type="EMBL" id="ABR12822.1"/>
    </source>
</evidence>
<reference evidence="2" key="2">
    <citation type="submission" date="2012-09" db="EMBL/GenBank/DDBJ databases">
        <authorList>
            <person name="Marcade I."/>
            <person name="Cordaux R."/>
            <person name="Doublet V."/>
            <person name="Debenest C."/>
            <person name="Raimond R."/>
        </authorList>
    </citation>
    <scope>NUCLEOTIDE SEQUENCE</scope>
</reference>
<keyword evidence="1" id="KW-0812">Transmembrane</keyword>
<reference evidence="2" key="1">
    <citation type="journal article" date="2007" name="J. Mol. Evol.">
        <title>Structure and evolution of the atypical mitochondrial genome of Armadillidium vulgare (Isopoda, Crustacea).</title>
        <authorList>
            <person name="Marcade I."/>
            <person name="Cordaux R."/>
            <person name="Doublet V."/>
            <person name="Debenest C."/>
            <person name="Bouchon D."/>
            <person name="Raimond R."/>
        </authorList>
    </citation>
    <scope>NUCLEOTIDE SEQUENCE</scope>
</reference>
<gene>
    <name evidence="2" type="primary">atp8</name>
</gene>
<evidence type="ECO:0000256" key="1">
    <source>
        <dbReference type="SAM" id="Phobius"/>
    </source>
</evidence>
<keyword evidence="2" id="KW-0496">Mitochondrion</keyword>
<sequence>MVKNNMSLSILSLSEVPQMGPLPWVFLFFSVLSLCFKVLVILYFISSNNNIVKKDQIITSFYYWLW</sequence>
<accession>B0F0Z6</accession>
<protein>
    <submittedName>
        <fullName evidence="2">ATP synthase subunit 8</fullName>
    </submittedName>
</protein>
<dbReference type="AlphaFoldDB" id="B0F0Z6"/>
<organism evidence="2">
    <name type="scientific">Armadillidium vulgare</name>
    <name type="common">Pillbug</name>
    <name type="synonym">Pill woodlouse</name>
    <dbReference type="NCBI Taxonomy" id="13347"/>
    <lineage>
        <taxon>Eukaryota</taxon>
        <taxon>Metazoa</taxon>
        <taxon>Ecdysozoa</taxon>
        <taxon>Arthropoda</taxon>
        <taxon>Crustacea</taxon>
        <taxon>Multicrustacea</taxon>
        <taxon>Malacostraca</taxon>
        <taxon>Eumalacostraca</taxon>
        <taxon>Peracarida</taxon>
        <taxon>Isopoda</taxon>
        <taxon>Oniscidea</taxon>
        <taxon>Crinocheta</taxon>
        <taxon>Armadillidiidae</taxon>
        <taxon>Armadillidium</taxon>
    </lineage>
</organism>
<keyword evidence="1" id="KW-0472">Membrane</keyword>
<geneLocation type="mitochondrion" evidence="2"/>
<proteinExistence type="predicted"/>
<keyword evidence="1" id="KW-1133">Transmembrane helix</keyword>
<feature type="transmembrane region" description="Helical" evidence="1">
    <location>
        <begin position="24"/>
        <end position="45"/>
    </location>
</feature>
<name>B0F0Z6_ARMVU</name>